<evidence type="ECO:0000256" key="1">
    <source>
        <dbReference type="SAM" id="MobiDB-lite"/>
    </source>
</evidence>
<evidence type="ECO:0000313" key="5">
    <source>
        <dbReference type="Proteomes" id="UP000184383"/>
    </source>
</evidence>
<accession>A0A1L9R8Q4</accession>
<name>A0A1L9R8Q4_ASPWE</name>
<evidence type="ECO:0000259" key="3">
    <source>
        <dbReference type="Pfam" id="PF20163"/>
    </source>
</evidence>
<feature type="transmembrane region" description="Helical" evidence="2">
    <location>
        <begin position="49"/>
        <end position="72"/>
    </location>
</feature>
<dbReference type="PANTHER" id="PTHR35395">
    <property type="entry name" value="DUF6536 DOMAIN-CONTAINING PROTEIN"/>
    <property type="match status" value="1"/>
</dbReference>
<feature type="transmembrane region" description="Helical" evidence="2">
    <location>
        <begin position="352"/>
        <end position="376"/>
    </location>
</feature>
<feature type="transmembrane region" description="Helical" evidence="2">
    <location>
        <begin position="556"/>
        <end position="580"/>
    </location>
</feature>
<feature type="transmembrane region" description="Helical" evidence="2">
    <location>
        <begin position="503"/>
        <end position="522"/>
    </location>
</feature>
<dbReference type="VEuPathDB" id="FungiDB:ASPWEDRAFT_31955"/>
<dbReference type="Proteomes" id="UP000184383">
    <property type="component" value="Unassembled WGS sequence"/>
</dbReference>
<keyword evidence="2" id="KW-0812">Transmembrane</keyword>
<feature type="transmembrane region" description="Helical" evidence="2">
    <location>
        <begin position="157"/>
        <end position="174"/>
    </location>
</feature>
<gene>
    <name evidence="4" type="ORF">ASPWEDRAFT_31955</name>
</gene>
<feature type="domain" description="DUF6536" evidence="3">
    <location>
        <begin position="46"/>
        <end position="197"/>
    </location>
</feature>
<evidence type="ECO:0000256" key="2">
    <source>
        <dbReference type="SAM" id="Phobius"/>
    </source>
</evidence>
<feature type="transmembrane region" description="Helical" evidence="2">
    <location>
        <begin position="436"/>
        <end position="459"/>
    </location>
</feature>
<keyword evidence="2" id="KW-0472">Membrane</keyword>
<keyword evidence="2" id="KW-1133">Transmembrane helix</keyword>
<dbReference type="Pfam" id="PF20163">
    <property type="entry name" value="DUF6536"/>
    <property type="match status" value="1"/>
</dbReference>
<organism evidence="4 5">
    <name type="scientific">Aspergillus wentii DTO 134E9</name>
    <dbReference type="NCBI Taxonomy" id="1073089"/>
    <lineage>
        <taxon>Eukaryota</taxon>
        <taxon>Fungi</taxon>
        <taxon>Dikarya</taxon>
        <taxon>Ascomycota</taxon>
        <taxon>Pezizomycotina</taxon>
        <taxon>Eurotiomycetes</taxon>
        <taxon>Eurotiomycetidae</taxon>
        <taxon>Eurotiales</taxon>
        <taxon>Aspergillaceae</taxon>
        <taxon>Aspergillus</taxon>
        <taxon>Aspergillus subgen. Cremei</taxon>
    </lineage>
</organism>
<dbReference type="AlphaFoldDB" id="A0A1L9R8Q4"/>
<dbReference type="InterPro" id="IPR046623">
    <property type="entry name" value="DUF6536"/>
</dbReference>
<feature type="region of interest" description="Disordered" evidence="1">
    <location>
        <begin position="13"/>
        <end position="39"/>
    </location>
</feature>
<feature type="transmembrane region" description="Helical" evidence="2">
    <location>
        <begin position="101"/>
        <end position="118"/>
    </location>
</feature>
<sequence>MANVEYTPVELDTQPSAEHAVPDQPMIDTAENGEKEGKTKKGVEKWRRILYIGSIASIVVLLFNLSFVLWAVTHRTLEDGRGILFTGECDKARNINRGLHFLINILSTVLLSASNYGMQCLSAPTRKDIDRAHRKYKWLDIGAPSMRNLFNIPRRKLLVWICLVLSSLPLHLIYNSTIFLTMSSYGYFVYASDKPFTSLATGSPRLPNTTHFEEWFSTYYRLQDKAAKGQLDQLSNKDCISAYATAFQSKHGSLLIQTDDFNSTAVDVRLLASNDDLQYTPGYDPYAWICTLYQTSEYQTHLCSSLLPEISSDLNSWSVTYTRGGDDLDNKYTVNSCWSERLPDLCKVDYSLVWTVIVIVCNVVKAGILCGISVCIKDMPILTTGDAVVSLLRDPDLATKRDCLLSRESIDGKITGQLKFTKRPRRWASAASKPRWWACMAMILFSIGVCIGLLLQGVLGRSAMKTVWKSGIGTVNSQTIIKSDWFPTTLLPVTLIVNTPQTIFSLIYFTINAMFSIMVLSAEWNDYALHRKGLRVSTAPKGSQRDTYFLSLPYRYALPLLVLSTLLHWLISQSLFLVNVEMYDATLTRDPQFDIISCGYSPPAIVICLSVSGVLIAYLVGMGCRRFKSGMPIAGSCSAAISATCHFDVKEMMESAPRNDSDSQVLLHKSQPVETLPLQWGGCPLLWRRGRSLRILECRGRDPQGRPYL</sequence>
<keyword evidence="5" id="KW-1185">Reference proteome</keyword>
<evidence type="ECO:0000313" key="4">
    <source>
        <dbReference type="EMBL" id="OJJ31301.1"/>
    </source>
</evidence>
<dbReference type="GeneID" id="63749447"/>
<dbReference type="EMBL" id="KV878216">
    <property type="protein sequence ID" value="OJJ31301.1"/>
    <property type="molecule type" value="Genomic_DNA"/>
</dbReference>
<protein>
    <recommendedName>
        <fullName evidence="3">DUF6536 domain-containing protein</fullName>
    </recommendedName>
</protein>
<feature type="transmembrane region" description="Helical" evidence="2">
    <location>
        <begin position="600"/>
        <end position="621"/>
    </location>
</feature>
<dbReference type="STRING" id="1073089.A0A1L9R8Q4"/>
<dbReference type="RefSeq" id="XP_040684978.1">
    <property type="nucleotide sequence ID" value="XM_040833599.1"/>
</dbReference>
<proteinExistence type="predicted"/>
<dbReference type="PANTHER" id="PTHR35395:SF1">
    <property type="entry name" value="DUF6536 DOMAIN-CONTAINING PROTEIN"/>
    <property type="match status" value="1"/>
</dbReference>
<dbReference type="OrthoDB" id="5429634at2759"/>
<reference evidence="5" key="1">
    <citation type="journal article" date="2017" name="Genome Biol.">
        <title>Comparative genomics reveals high biological diversity and specific adaptations in the industrially and medically important fungal genus Aspergillus.</title>
        <authorList>
            <person name="de Vries R.P."/>
            <person name="Riley R."/>
            <person name="Wiebenga A."/>
            <person name="Aguilar-Osorio G."/>
            <person name="Amillis S."/>
            <person name="Uchima C.A."/>
            <person name="Anderluh G."/>
            <person name="Asadollahi M."/>
            <person name="Askin M."/>
            <person name="Barry K."/>
            <person name="Battaglia E."/>
            <person name="Bayram O."/>
            <person name="Benocci T."/>
            <person name="Braus-Stromeyer S.A."/>
            <person name="Caldana C."/>
            <person name="Canovas D."/>
            <person name="Cerqueira G.C."/>
            <person name="Chen F."/>
            <person name="Chen W."/>
            <person name="Choi C."/>
            <person name="Clum A."/>
            <person name="Dos Santos R.A."/>
            <person name="Damasio A.R."/>
            <person name="Diallinas G."/>
            <person name="Emri T."/>
            <person name="Fekete E."/>
            <person name="Flipphi M."/>
            <person name="Freyberg S."/>
            <person name="Gallo A."/>
            <person name="Gournas C."/>
            <person name="Habgood R."/>
            <person name="Hainaut M."/>
            <person name="Harispe M.L."/>
            <person name="Henrissat B."/>
            <person name="Hilden K.S."/>
            <person name="Hope R."/>
            <person name="Hossain A."/>
            <person name="Karabika E."/>
            <person name="Karaffa L."/>
            <person name="Karanyi Z."/>
            <person name="Krasevec N."/>
            <person name="Kuo A."/>
            <person name="Kusch H."/>
            <person name="LaButti K."/>
            <person name="Lagendijk E.L."/>
            <person name="Lapidus A."/>
            <person name="Levasseur A."/>
            <person name="Lindquist E."/>
            <person name="Lipzen A."/>
            <person name="Logrieco A.F."/>
            <person name="MacCabe A."/>
            <person name="Maekelae M.R."/>
            <person name="Malavazi I."/>
            <person name="Melin P."/>
            <person name="Meyer V."/>
            <person name="Mielnichuk N."/>
            <person name="Miskei M."/>
            <person name="Molnar A.P."/>
            <person name="Mule G."/>
            <person name="Ngan C.Y."/>
            <person name="Orejas M."/>
            <person name="Orosz E."/>
            <person name="Ouedraogo J.P."/>
            <person name="Overkamp K.M."/>
            <person name="Park H.-S."/>
            <person name="Perrone G."/>
            <person name="Piumi F."/>
            <person name="Punt P.J."/>
            <person name="Ram A.F."/>
            <person name="Ramon A."/>
            <person name="Rauscher S."/>
            <person name="Record E."/>
            <person name="Riano-Pachon D.M."/>
            <person name="Robert V."/>
            <person name="Roehrig J."/>
            <person name="Ruller R."/>
            <person name="Salamov A."/>
            <person name="Salih N.S."/>
            <person name="Samson R.A."/>
            <person name="Sandor E."/>
            <person name="Sanguinetti M."/>
            <person name="Schuetze T."/>
            <person name="Sepcic K."/>
            <person name="Shelest E."/>
            <person name="Sherlock G."/>
            <person name="Sophianopoulou V."/>
            <person name="Squina F.M."/>
            <person name="Sun H."/>
            <person name="Susca A."/>
            <person name="Todd R.B."/>
            <person name="Tsang A."/>
            <person name="Unkles S.E."/>
            <person name="van de Wiele N."/>
            <person name="van Rossen-Uffink D."/>
            <person name="Oliveira J.V."/>
            <person name="Vesth T.C."/>
            <person name="Visser J."/>
            <person name="Yu J.-H."/>
            <person name="Zhou M."/>
            <person name="Andersen M.R."/>
            <person name="Archer D.B."/>
            <person name="Baker S.E."/>
            <person name="Benoit I."/>
            <person name="Brakhage A.A."/>
            <person name="Braus G.H."/>
            <person name="Fischer R."/>
            <person name="Frisvad J.C."/>
            <person name="Goldman G.H."/>
            <person name="Houbraken J."/>
            <person name="Oakley B."/>
            <person name="Pocsi I."/>
            <person name="Scazzocchio C."/>
            <person name="Seiboth B."/>
            <person name="vanKuyk P.A."/>
            <person name="Wortman J."/>
            <person name="Dyer P.S."/>
            <person name="Grigoriev I.V."/>
        </authorList>
    </citation>
    <scope>NUCLEOTIDE SEQUENCE [LARGE SCALE GENOMIC DNA]</scope>
    <source>
        <strain evidence="5">DTO 134E9</strain>
    </source>
</reference>